<evidence type="ECO:0000313" key="1">
    <source>
        <dbReference type="EMBL" id="GAA0166176.1"/>
    </source>
</evidence>
<gene>
    <name evidence="1" type="ORF">LIER_40135</name>
</gene>
<evidence type="ECO:0000313" key="2">
    <source>
        <dbReference type="Proteomes" id="UP001454036"/>
    </source>
</evidence>
<proteinExistence type="predicted"/>
<comment type="caution">
    <text evidence="1">The sequence shown here is derived from an EMBL/GenBank/DDBJ whole genome shotgun (WGS) entry which is preliminary data.</text>
</comment>
<organism evidence="1 2">
    <name type="scientific">Lithospermum erythrorhizon</name>
    <name type="common">Purple gromwell</name>
    <name type="synonym">Lithospermum officinale var. erythrorhizon</name>
    <dbReference type="NCBI Taxonomy" id="34254"/>
    <lineage>
        <taxon>Eukaryota</taxon>
        <taxon>Viridiplantae</taxon>
        <taxon>Streptophyta</taxon>
        <taxon>Embryophyta</taxon>
        <taxon>Tracheophyta</taxon>
        <taxon>Spermatophyta</taxon>
        <taxon>Magnoliopsida</taxon>
        <taxon>eudicotyledons</taxon>
        <taxon>Gunneridae</taxon>
        <taxon>Pentapetalae</taxon>
        <taxon>asterids</taxon>
        <taxon>lamiids</taxon>
        <taxon>Boraginales</taxon>
        <taxon>Boraginaceae</taxon>
        <taxon>Boraginoideae</taxon>
        <taxon>Lithospermeae</taxon>
        <taxon>Lithospermum</taxon>
    </lineage>
</organism>
<keyword evidence="2" id="KW-1185">Reference proteome</keyword>
<dbReference type="EMBL" id="BAABME010022604">
    <property type="protein sequence ID" value="GAA0166176.1"/>
    <property type="molecule type" value="Genomic_DNA"/>
</dbReference>
<dbReference type="Proteomes" id="UP001454036">
    <property type="component" value="Unassembled WGS sequence"/>
</dbReference>
<reference evidence="1 2" key="1">
    <citation type="submission" date="2024-01" db="EMBL/GenBank/DDBJ databases">
        <title>The complete chloroplast genome sequence of Lithospermum erythrorhizon: insights into the phylogenetic relationship among Boraginaceae species and the maternal lineages of purple gromwells.</title>
        <authorList>
            <person name="Okada T."/>
            <person name="Watanabe K."/>
        </authorList>
    </citation>
    <scope>NUCLEOTIDE SEQUENCE [LARGE SCALE GENOMIC DNA]</scope>
</reference>
<protein>
    <submittedName>
        <fullName evidence="1">Uncharacterized protein</fullName>
    </submittedName>
</protein>
<dbReference type="AlphaFoldDB" id="A0AAV3QT45"/>
<name>A0AAV3QT45_LITER</name>
<accession>A0AAV3QT45</accession>
<sequence>MASIVCMSHAVGFINTTKTSSCSSFVYNKQRRLVVVRAESINPDIRKTEDKVVDAVVVTELSKPLTAYCRFLLFLTLICMANCINKFYVLHGKLNLFLEYLKFLTFALHWYVGSIRKLPLNPGGLGNIQYPYLST</sequence>